<gene>
    <name evidence="1" type="ORF">B296_00046409</name>
</gene>
<comment type="caution">
    <text evidence="1">The sequence shown here is derived from an EMBL/GenBank/DDBJ whole genome shotgun (WGS) entry which is preliminary data.</text>
</comment>
<proteinExistence type="predicted"/>
<sequence>MVAIRCRRRRWVAEGGNNGGDSGDGVSVGMMVTTGSLLHRWRMKAKEMVGGGTVRSLMAGVHAAREWTLASWLRLQVAAAAVREVATTR</sequence>
<protein>
    <submittedName>
        <fullName evidence="1">Uncharacterized protein</fullName>
    </submittedName>
</protein>
<reference evidence="1 2" key="1">
    <citation type="journal article" date="2014" name="Agronomy (Basel)">
        <title>A Draft Genome Sequence for Ensete ventricosum, the Drought-Tolerant Tree Against Hunger.</title>
        <authorList>
            <person name="Harrison J."/>
            <person name="Moore K.A."/>
            <person name="Paszkiewicz K."/>
            <person name="Jones T."/>
            <person name="Grant M."/>
            <person name="Ambacheew D."/>
            <person name="Muzemil S."/>
            <person name="Studholme D.J."/>
        </authorList>
    </citation>
    <scope>NUCLEOTIDE SEQUENCE [LARGE SCALE GENOMIC DNA]</scope>
</reference>
<evidence type="ECO:0000313" key="2">
    <source>
        <dbReference type="Proteomes" id="UP000287651"/>
    </source>
</evidence>
<name>A0A426Z3V3_ENSVE</name>
<dbReference type="EMBL" id="AMZH03008569">
    <property type="protein sequence ID" value="RRT58665.1"/>
    <property type="molecule type" value="Genomic_DNA"/>
</dbReference>
<organism evidence="1 2">
    <name type="scientific">Ensete ventricosum</name>
    <name type="common">Abyssinian banana</name>
    <name type="synonym">Musa ensete</name>
    <dbReference type="NCBI Taxonomy" id="4639"/>
    <lineage>
        <taxon>Eukaryota</taxon>
        <taxon>Viridiplantae</taxon>
        <taxon>Streptophyta</taxon>
        <taxon>Embryophyta</taxon>
        <taxon>Tracheophyta</taxon>
        <taxon>Spermatophyta</taxon>
        <taxon>Magnoliopsida</taxon>
        <taxon>Liliopsida</taxon>
        <taxon>Zingiberales</taxon>
        <taxon>Musaceae</taxon>
        <taxon>Ensete</taxon>
    </lineage>
</organism>
<dbReference type="AlphaFoldDB" id="A0A426Z3V3"/>
<evidence type="ECO:0000313" key="1">
    <source>
        <dbReference type="EMBL" id="RRT58665.1"/>
    </source>
</evidence>
<dbReference type="Proteomes" id="UP000287651">
    <property type="component" value="Unassembled WGS sequence"/>
</dbReference>
<accession>A0A426Z3V3</accession>